<evidence type="ECO:0000313" key="2">
    <source>
        <dbReference type="Proteomes" id="UP000824231"/>
    </source>
</evidence>
<organism evidence="1 2">
    <name type="scientific">Candidatus Limosilactobacillus merdigallinarum</name>
    <dbReference type="NCBI Taxonomy" id="2838652"/>
    <lineage>
        <taxon>Bacteria</taxon>
        <taxon>Bacillati</taxon>
        <taxon>Bacillota</taxon>
        <taxon>Bacilli</taxon>
        <taxon>Lactobacillales</taxon>
        <taxon>Lactobacillaceae</taxon>
        <taxon>Limosilactobacillus</taxon>
    </lineage>
</organism>
<dbReference type="GO" id="GO:0004519">
    <property type="term" value="F:endonuclease activity"/>
    <property type="evidence" value="ECO:0007669"/>
    <property type="project" value="UniProtKB-KW"/>
</dbReference>
<reference evidence="1" key="2">
    <citation type="submission" date="2021-04" db="EMBL/GenBank/DDBJ databases">
        <authorList>
            <person name="Gilroy R."/>
        </authorList>
    </citation>
    <scope>NUCLEOTIDE SEQUENCE</scope>
    <source>
        <strain evidence="1">ChiSxjej3B15-572</strain>
    </source>
</reference>
<dbReference type="EC" id="3.1.21.-" evidence="1"/>
<dbReference type="GO" id="GO:0016787">
    <property type="term" value="F:hydrolase activity"/>
    <property type="evidence" value="ECO:0007669"/>
    <property type="project" value="UniProtKB-KW"/>
</dbReference>
<dbReference type="Proteomes" id="UP000824231">
    <property type="component" value="Unassembled WGS sequence"/>
</dbReference>
<dbReference type="InterPro" id="IPR018573">
    <property type="entry name" value="Restrct_endonuc_II_AlwI"/>
</dbReference>
<proteinExistence type="predicted"/>
<reference evidence="1" key="1">
    <citation type="journal article" date="2021" name="PeerJ">
        <title>Extensive microbial diversity within the chicken gut microbiome revealed by metagenomics and culture.</title>
        <authorList>
            <person name="Gilroy R."/>
            <person name="Ravi A."/>
            <person name="Getino M."/>
            <person name="Pursley I."/>
            <person name="Horton D.L."/>
            <person name="Alikhan N.F."/>
            <person name="Baker D."/>
            <person name="Gharbi K."/>
            <person name="Hall N."/>
            <person name="Watson M."/>
            <person name="Adriaenssens E.M."/>
            <person name="Foster-Nyarko E."/>
            <person name="Jarju S."/>
            <person name="Secka A."/>
            <person name="Antonio M."/>
            <person name="Oren A."/>
            <person name="Chaudhuri R.R."/>
            <person name="La Ragione R."/>
            <person name="Hildebrand F."/>
            <person name="Pallen M.J."/>
        </authorList>
    </citation>
    <scope>NUCLEOTIDE SEQUENCE</scope>
    <source>
        <strain evidence="1">ChiSxjej3B15-572</strain>
    </source>
</reference>
<dbReference type="EMBL" id="DXFH01000032">
    <property type="protein sequence ID" value="HIX36238.1"/>
    <property type="molecule type" value="Genomic_DNA"/>
</dbReference>
<dbReference type="Gene3D" id="3.40.91.50">
    <property type="match status" value="1"/>
</dbReference>
<evidence type="ECO:0000313" key="1">
    <source>
        <dbReference type="EMBL" id="HIX36238.1"/>
    </source>
</evidence>
<dbReference type="Pfam" id="PF09491">
    <property type="entry name" value="RE_AlwI"/>
    <property type="match status" value="1"/>
</dbReference>
<gene>
    <name evidence="1" type="ORF">H9856_07725</name>
</gene>
<sequence>MAKKQIYTFGNTTIRNIARIPKGLQVLANSKFNGNINTDEDELGFAKALDSNDVTNMTKEDPSSGRKWRSAFDKLGFITPATIGRPKLRKGELDPLIMKVKKKYPDIPLSGRASEITPQGQIMAHAQNIYEMQDTVLRALLAVQIESYNVKDQFFKPFIFTLQVLQALKNRGVKDGLNRSELLIVFSTSDHSKVGYIVDKIIEYRKGRAKAHGKRGKGKYDRKYLSQFSNAVGVKYDTAKTYGDPNFKYMLSTGLFSRQGSRLIFNQDKLSIIGQILKTEPSFIDDKVDYYYQLWTGYPLPTDNREVLIQEIQRLAKKTGTTLSQSQLSSDRISKLEQLRIRLEEKQSNFEEGIFAEKQCSDENVHNIISYFRVINGEVRKGSEYKNAQDDMPTFLEWTTWRAFLAIDGLKNKPEEARGFQVDQDFFPVGNAPGGRPDITLEFEDYVLVVEVTLTSTSRQEAAEAEPVRRHVAQIQAQYPDKPVYGLFLAQTIDNNTAEMFRAGLWYNQDTPQFVNIVPMTITQFIHIMEEFQKNHFTNSELERLIEKCLIPRNATVPLWKKEIENLVNKYKLA</sequence>
<keyword evidence="1" id="KW-0540">Nuclease</keyword>
<dbReference type="CDD" id="cd22316">
    <property type="entry name" value="BspD6I-like"/>
    <property type="match status" value="1"/>
</dbReference>
<keyword evidence="1" id="KW-0378">Hydrolase</keyword>
<name>A0A9D1VJY4_9LACO</name>
<keyword evidence="1" id="KW-0255">Endonuclease</keyword>
<comment type="caution">
    <text evidence="1">The sequence shown here is derived from an EMBL/GenBank/DDBJ whole genome shotgun (WGS) entry which is preliminary data.</text>
</comment>
<dbReference type="AlphaFoldDB" id="A0A9D1VJY4"/>
<accession>A0A9D1VJY4</accession>
<protein>
    <submittedName>
        <fullName evidence="1">AlwI family type II restriction endonuclease</fullName>
        <ecNumber evidence="1">3.1.21.-</ecNumber>
    </submittedName>
</protein>